<evidence type="ECO:0000256" key="17">
    <source>
        <dbReference type="ARBA" id="ARBA00047899"/>
    </source>
</evidence>
<keyword evidence="7" id="KW-0716">Sensory transduction</keyword>
<feature type="compositionally biased region" description="Low complexity" evidence="20">
    <location>
        <begin position="115"/>
        <end position="129"/>
    </location>
</feature>
<evidence type="ECO:0000256" key="1">
    <source>
        <dbReference type="ARBA" id="ARBA00001917"/>
    </source>
</evidence>
<dbReference type="GO" id="GO:0005524">
    <property type="term" value="F:ATP binding"/>
    <property type="evidence" value="ECO:0007669"/>
    <property type="project" value="UniProtKB-UniRule"/>
</dbReference>
<dbReference type="PROSITE" id="PS50011">
    <property type="entry name" value="PROTEIN_KINASE_DOM"/>
    <property type="match status" value="1"/>
</dbReference>
<comment type="cofactor">
    <cofactor evidence="1">
        <name>FMN</name>
        <dbReference type="ChEBI" id="CHEBI:58210"/>
    </cofactor>
</comment>
<evidence type="ECO:0000256" key="6">
    <source>
        <dbReference type="ARBA" id="ARBA00022543"/>
    </source>
</evidence>
<keyword evidence="25" id="KW-1185">Reference proteome</keyword>
<dbReference type="Gene3D" id="1.10.510.10">
    <property type="entry name" value="Transferase(Phosphotransferase) domain 1"/>
    <property type="match status" value="1"/>
</dbReference>
<dbReference type="PROSITE" id="PS00107">
    <property type="entry name" value="PROTEIN_KINASE_ATP"/>
    <property type="match status" value="1"/>
</dbReference>
<dbReference type="InterPro" id="IPR000719">
    <property type="entry name" value="Prot_kinase_dom"/>
</dbReference>
<keyword evidence="15" id="KW-0157">Chromophore</keyword>
<evidence type="ECO:0000259" key="21">
    <source>
        <dbReference type="PROSITE" id="PS50011"/>
    </source>
</evidence>
<dbReference type="PROSITE" id="PS50113">
    <property type="entry name" value="PAC"/>
    <property type="match status" value="2"/>
</dbReference>
<dbReference type="InterPro" id="IPR000700">
    <property type="entry name" value="PAS-assoc_C"/>
</dbReference>
<dbReference type="SMART" id="SM00220">
    <property type="entry name" value="S_TKc"/>
    <property type="match status" value="1"/>
</dbReference>
<feature type="compositionally biased region" description="Low complexity" evidence="20">
    <location>
        <begin position="27"/>
        <end position="39"/>
    </location>
</feature>
<sequence>MEKPRADGGGKQKSVPRESNDVGVHPSSKLESGSSSTSSKWMAFDAQSVNKSTNISATNSADTDGILDSKIITEKASIVARTAEWGVVVKPDDISEGSFKAVGKSSEDGTRSKNTSARFESTRTSSESSHGSDQMAYPRVSNDLKTALATLQQTFVVSDATKPDCPIMYASSGFFTMTGYTSKEVIGRNCRFLQGPETDQNEVAKIRDAVKTGKSYCGRIFNYKKDGTPFWNLLTITPIKDDSGKTIKFIGMQVEVSKYTEGVNEKELRPNGLPKSLIRYDARQKEKALGSIVEVVQTVKHPHSHIHNASRETTKNHDEPDNMNLDYVLPKSAAIANMSTPSRQTPQADVKGGRFSQDVSKKSRKSWHSPSMRLNSRSLSSGGRLEKEPIVEPEDLMTIDAESYDSWDRSERERDIRQGIDLATTLERIEKNFVISDPRIPDNPIIFASDSFLELTEYTREEILGRNCRFLQGPETDQATVSKIRDAIREQREITVQLINYTKSGKKFWNLFHLQPMRDHKGELQYFIGVQLDGSDHVEPLRNRLSETTELESSKVVKATAENVNEAVRELPDANLRPEDLWAIHSRPVFPRPHKRDSASWLAIQEIMARGDKIGLHHFKPIKPLGCGDTGSVHLVELQGTRMLYAMKAMEKSMMLNRNKVHRACTEREIIAQLDHPFLPTLYTSFETSTHVCLITDFCSGGELFSLIDKQPMKYFKEESARFYAAEVVIALEYLHCLGIIYRDLKPENILLQKDGHIVLADFDLSFMTSCKPQIFRHQSPKTGRRSRSQPPPTFVAEPVSQSNSFVGTEEYIAPEIVTGAGHSSAIDWWSLGIFLYELLYGRTPFRGKNRQRTFNNILHKDLTFPSSIPVSLAARQLINVLLQRDPETRLGSKTGANEIKQHPFFRGINWPLIRCMSPPPLEVPLQPFVIDPKAKDISWEDDGVLVNAMDMDIF</sequence>
<feature type="region of interest" description="Disordered" evidence="20">
    <location>
        <begin position="302"/>
        <end position="321"/>
    </location>
</feature>
<feature type="binding site" evidence="19">
    <location>
        <position position="648"/>
    </location>
    <ligand>
        <name>ATP</name>
        <dbReference type="ChEBI" id="CHEBI:30616"/>
    </ligand>
</feature>
<dbReference type="GO" id="GO:0005886">
    <property type="term" value="C:plasma membrane"/>
    <property type="evidence" value="ECO:0007669"/>
    <property type="project" value="UniProtKB-SubCell"/>
</dbReference>
<keyword evidence="5" id="KW-0723">Serine/threonine-protein kinase</keyword>
<proteinExistence type="inferred from homology"/>
<feature type="region of interest" description="Disordered" evidence="20">
    <location>
        <begin position="339"/>
        <end position="385"/>
    </location>
</feature>
<keyword evidence="8" id="KW-0285">Flavoprotein</keyword>
<evidence type="ECO:0000256" key="9">
    <source>
        <dbReference type="ARBA" id="ARBA00022643"/>
    </source>
</evidence>
<dbReference type="InterPro" id="IPR001610">
    <property type="entry name" value="PAC"/>
</dbReference>
<comment type="catalytic activity">
    <reaction evidence="18">
        <text>L-seryl-[protein] + ATP = O-phospho-L-seryl-[protein] + ADP + H(+)</text>
        <dbReference type="Rhea" id="RHEA:17989"/>
        <dbReference type="Rhea" id="RHEA-COMP:9863"/>
        <dbReference type="Rhea" id="RHEA-COMP:11604"/>
        <dbReference type="ChEBI" id="CHEBI:15378"/>
        <dbReference type="ChEBI" id="CHEBI:29999"/>
        <dbReference type="ChEBI" id="CHEBI:30616"/>
        <dbReference type="ChEBI" id="CHEBI:83421"/>
        <dbReference type="ChEBI" id="CHEBI:456216"/>
        <dbReference type="EC" id="2.7.11.1"/>
    </reaction>
</comment>
<dbReference type="FunFam" id="1.10.510.10:FF:000265">
    <property type="entry name" value="Putative LOV domain-containing protein"/>
    <property type="match status" value="1"/>
</dbReference>
<dbReference type="GO" id="GO:0009882">
    <property type="term" value="F:blue light photoreceptor activity"/>
    <property type="evidence" value="ECO:0007669"/>
    <property type="project" value="UniProtKB-ARBA"/>
</dbReference>
<dbReference type="EMBL" id="JBEDUW010000223">
    <property type="protein sequence ID" value="KAK9903625.1"/>
    <property type="molecule type" value="Genomic_DNA"/>
</dbReference>
<dbReference type="AlphaFoldDB" id="A0AAW1VMI5"/>
<evidence type="ECO:0000256" key="19">
    <source>
        <dbReference type="PROSITE-ProRule" id="PRU10141"/>
    </source>
</evidence>
<evidence type="ECO:0000256" key="10">
    <source>
        <dbReference type="ARBA" id="ARBA00022679"/>
    </source>
</evidence>
<keyword evidence="9" id="KW-0288">FMN</keyword>
<gene>
    <name evidence="24" type="ORF">M0R45_001104</name>
</gene>
<reference evidence="24 25" key="1">
    <citation type="journal article" date="2023" name="G3 (Bethesda)">
        <title>A chromosome-length genome assembly and annotation of blackberry (Rubus argutus, cv. 'Hillquist').</title>
        <authorList>
            <person name="Bruna T."/>
            <person name="Aryal R."/>
            <person name="Dudchenko O."/>
            <person name="Sargent D.J."/>
            <person name="Mead D."/>
            <person name="Buti M."/>
            <person name="Cavallini A."/>
            <person name="Hytonen T."/>
            <person name="Andres J."/>
            <person name="Pham M."/>
            <person name="Weisz D."/>
            <person name="Mascagni F."/>
            <person name="Usai G."/>
            <person name="Natali L."/>
            <person name="Bassil N."/>
            <person name="Fernandez G.E."/>
            <person name="Lomsadze A."/>
            <person name="Armour M."/>
            <person name="Olukolu B."/>
            <person name="Poorten T."/>
            <person name="Britton C."/>
            <person name="Davik J."/>
            <person name="Ashrafi H."/>
            <person name="Aiden E.L."/>
            <person name="Borodovsky M."/>
            <person name="Worthington M."/>
        </authorList>
    </citation>
    <scope>NUCLEOTIDE SEQUENCE [LARGE SCALE GENOMIC DNA]</scope>
    <source>
        <strain evidence="24">PI 553951</strain>
    </source>
</reference>
<dbReference type="SMART" id="SM00091">
    <property type="entry name" value="PAS"/>
    <property type="match status" value="2"/>
</dbReference>
<dbReference type="Gene3D" id="3.30.450.20">
    <property type="entry name" value="PAS domain"/>
    <property type="match status" value="2"/>
</dbReference>
<evidence type="ECO:0000259" key="23">
    <source>
        <dbReference type="PROSITE" id="PS50113"/>
    </source>
</evidence>
<dbReference type="GO" id="GO:0004674">
    <property type="term" value="F:protein serine/threonine kinase activity"/>
    <property type="evidence" value="ECO:0007669"/>
    <property type="project" value="UniProtKB-KW"/>
</dbReference>
<dbReference type="Gene3D" id="3.30.200.20">
    <property type="entry name" value="Phosphorylase Kinase, domain 1"/>
    <property type="match status" value="1"/>
</dbReference>
<keyword evidence="16" id="KW-0675">Receptor</keyword>
<evidence type="ECO:0000256" key="11">
    <source>
        <dbReference type="ARBA" id="ARBA00022737"/>
    </source>
</evidence>
<feature type="domain" description="PAS" evidence="22">
    <location>
        <begin position="140"/>
        <end position="213"/>
    </location>
</feature>
<dbReference type="InterPro" id="IPR011009">
    <property type="entry name" value="Kinase-like_dom_sf"/>
</dbReference>
<keyword evidence="13" id="KW-0418">Kinase</keyword>
<keyword evidence="12 19" id="KW-0547">Nucleotide-binding</keyword>
<dbReference type="GO" id="GO:0009638">
    <property type="term" value="P:phototropism"/>
    <property type="evidence" value="ECO:0007669"/>
    <property type="project" value="UniProtKB-ARBA"/>
</dbReference>
<dbReference type="CDD" id="cd05574">
    <property type="entry name" value="STKc_phototropin_like"/>
    <property type="match status" value="1"/>
</dbReference>
<feature type="region of interest" description="Disordered" evidence="20">
    <location>
        <begin position="1"/>
        <end position="39"/>
    </location>
</feature>
<feature type="compositionally biased region" description="Basic and acidic residues" evidence="20">
    <location>
        <begin position="1"/>
        <end position="20"/>
    </location>
</feature>
<evidence type="ECO:0000256" key="15">
    <source>
        <dbReference type="ARBA" id="ARBA00022991"/>
    </source>
</evidence>
<evidence type="ECO:0000256" key="8">
    <source>
        <dbReference type="ARBA" id="ARBA00022630"/>
    </source>
</evidence>
<dbReference type="FunFam" id="3.30.450.20:FF:000036">
    <property type="entry name" value="Putative LOV domain-containing protein"/>
    <property type="match status" value="1"/>
</dbReference>
<dbReference type="Pfam" id="PF13426">
    <property type="entry name" value="PAS_9"/>
    <property type="match status" value="2"/>
</dbReference>
<dbReference type="InterPro" id="IPR035965">
    <property type="entry name" value="PAS-like_dom_sf"/>
</dbReference>
<comment type="similarity">
    <text evidence="3">Belongs to the protein kinase superfamily. AGC Ser/Thr protein kinase family.</text>
</comment>
<dbReference type="SUPFAM" id="SSF55785">
    <property type="entry name" value="PYP-like sensor domain (PAS domain)"/>
    <property type="match status" value="2"/>
</dbReference>
<dbReference type="PROSITE" id="PS00108">
    <property type="entry name" value="PROTEIN_KINASE_ST"/>
    <property type="match status" value="1"/>
</dbReference>
<comment type="caution">
    <text evidence="24">The sequence shown here is derived from an EMBL/GenBank/DDBJ whole genome shotgun (WGS) entry which is preliminary data.</text>
</comment>
<evidence type="ECO:0000256" key="4">
    <source>
        <dbReference type="ARBA" id="ARBA00012513"/>
    </source>
</evidence>
<name>A0AAW1VMI5_RUBAR</name>
<comment type="catalytic activity">
    <reaction evidence="17">
        <text>L-threonyl-[protein] + ATP = O-phospho-L-threonyl-[protein] + ADP + H(+)</text>
        <dbReference type="Rhea" id="RHEA:46608"/>
        <dbReference type="Rhea" id="RHEA-COMP:11060"/>
        <dbReference type="Rhea" id="RHEA-COMP:11605"/>
        <dbReference type="ChEBI" id="CHEBI:15378"/>
        <dbReference type="ChEBI" id="CHEBI:30013"/>
        <dbReference type="ChEBI" id="CHEBI:30616"/>
        <dbReference type="ChEBI" id="CHEBI:61977"/>
        <dbReference type="ChEBI" id="CHEBI:456216"/>
        <dbReference type="EC" id="2.7.11.1"/>
    </reaction>
</comment>
<dbReference type="Proteomes" id="UP001457282">
    <property type="component" value="Unassembled WGS sequence"/>
</dbReference>
<dbReference type="InterPro" id="IPR008271">
    <property type="entry name" value="Ser/Thr_kinase_AS"/>
</dbReference>
<evidence type="ECO:0000256" key="2">
    <source>
        <dbReference type="ARBA" id="ARBA00004202"/>
    </source>
</evidence>
<dbReference type="CDD" id="cd00130">
    <property type="entry name" value="PAS"/>
    <property type="match status" value="2"/>
</dbReference>
<dbReference type="FunFam" id="3.30.450.20:FF:000002">
    <property type="entry name" value="LOV domain-containing protein"/>
    <property type="match status" value="1"/>
</dbReference>
<keyword evidence="6" id="KW-0600">Photoreceptor protein</keyword>
<evidence type="ECO:0000256" key="14">
    <source>
        <dbReference type="ARBA" id="ARBA00022840"/>
    </source>
</evidence>
<dbReference type="InterPro" id="IPR017441">
    <property type="entry name" value="Protein_kinase_ATP_BS"/>
</dbReference>
<accession>A0AAW1VMI5</accession>
<dbReference type="PROSITE" id="PS50112">
    <property type="entry name" value="PAS"/>
    <property type="match status" value="2"/>
</dbReference>
<evidence type="ECO:0000259" key="22">
    <source>
        <dbReference type="PROSITE" id="PS50112"/>
    </source>
</evidence>
<dbReference type="Pfam" id="PF00069">
    <property type="entry name" value="Pkinase"/>
    <property type="match status" value="1"/>
</dbReference>
<evidence type="ECO:0000256" key="13">
    <source>
        <dbReference type="ARBA" id="ARBA00022777"/>
    </source>
</evidence>
<keyword evidence="11" id="KW-0677">Repeat</keyword>
<dbReference type="EC" id="2.7.11.1" evidence="4"/>
<feature type="domain" description="PAC" evidence="23">
    <location>
        <begin position="492"/>
        <end position="546"/>
    </location>
</feature>
<dbReference type="SMART" id="SM00086">
    <property type="entry name" value="PAC"/>
    <property type="match status" value="2"/>
</dbReference>
<organism evidence="24 25">
    <name type="scientific">Rubus argutus</name>
    <name type="common">Southern blackberry</name>
    <dbReference type="NCBI Taxonomy" id="59490"/>
    <lineage>
        <taxon>Eukaryota</taxon>
        <taxon>Viridiplantae</taxon>
        <taxon>Streptophyta</taxon>
        <taxon>Embryophyta</taxon>
        <taxon>Tracheophyta</taxon>
        <taxon>Spermatophyta</taxon>
        <taxon>Magnoliopsida</taxon>
        <taxon>eudicotyledons</taxon>
        <taxon>Gunneridae</taxon>
        <taxon>Pentapetalae</taxon>
        <taxon>rosids</taxon>
        <taxon>fabids</taxon>
        <taxon>Rosales</taxon>
        <taxon>Rosaceae</taxon>
        <taxon>Rosoideae</taxon>
        <taxon>Rosoideae incertae sedis</taxon>
        <taxon>Rubus</taxon>
    </lineage>
</organism>
<keyword evidence="14 19" id="KW-0067">ATP-binding</keyword>
<evidence type="ECO:0000256" key="3">
    <source>
        <dbReference type="ARBA" id="ARBA00009903"/>
    </source>
</evidence>
<keyword evidence="10" id="KW-0808">Transferase</keyword>
<feature type="domain" description="PAC" evidence="23">
    <location>
        <begin position="214"/>
        <end position="268"/>
    </location>
</feature>
<feature type="compositionally biased region" description="Low complexity" evidence="20">
    <location>
        <begin position="369"/>
        <end position="383"/>
    </location>
</feature>
<dbReference type="PANTHER" id="PTHR45637">
    <property type="entry name" value="FLIPPASE KINASE 1-RELATED"/>
    <property type="match status" value="1"/>
</dbReference>
<comment type="subcellular location">
    <subcellularLocation>
        <location evidence="2">Cell membrane</location>
        <topology evidence="2">Peripheral membrane protein</topology>
    </subcellularLocation>
</comment>
<dbReference type="GO" id="GO:0042802">
    <property type="term" value="F:identical protein binding"/>
    <property type="evidence" value="ECO:0007669"/>
    <property type="project" value="UniProtKB-ARBA"/>
</dbReference>
<dbReference type="FunFam" id="3.30.200.20:FF:000133">
    <property type="entry name" value="LOV domain-containing protein"/>
    <property type="match status" value="1"/>
</dbReference>
<feature type="domain" description="Protein kinase" evidence="21">
    <location>
        <begin position="619"/>
        <end position="906"/>
    </location>
</feature>
<evidence type="ECO:0000313" key="24">
    <source>
        <dbReference type="EMBL" id="KAK9903625.1"/>
    </source>
</evidence>
<dbReference type="NCBIfam" id="TIGR00229">
    <property type="entry name" value="sensory_box"/>
    <property type="match status" value="2"/>
</dbReference>
<dbReference type="GO" id="GO:0009902">
    <property type="term" value="P:chloroplast relocation"/>
    <property type="evidence" value="ECO:0007669"/>
    <property type="project" value="UniProtKB-ARBA"/>
</dbReference>
<protein>
    <recommendedName>
        <fullName evidence="4">non-specific serine/threonine protein kinase</fullName>
        <ecNumber evidence="4">2.7.11.1</ecNumber>
    </recommendedName>
</protein>
<evidence type="ECO:0000256" key="20">
    <source>
        <dbReference type="SAM" id="MobiDB-lite"/>
    </source>
</evidence>
<evidence type="ECO:0000256" key="5">
    <source>
        <dbReference type="ARBA" id="ARBA00022527"/>
    </source>
</evidence>
<dbReference type="GO" id="GO:0010181">
    <property type="term" value="F:FMN binding"/>
    <property type="evidence" value="ECO:0007669"/>
    <property type="project" value="UniProtKB-ARBA"/>
</dbReference>
<dbReference type="GO" id="GO:0007623">
    <property type="term" value="P:circadian rhythm"/>
    <property type="evidence" value="ECO:0007669"/>
    <property type="project" value="UniProtKB-ARBA"/>
</dbReference>
<feature type="region of interest" description="Disordered" evidence="20">
    <location>
        <begin position="97"/>
        <end position="136"/>
    </location>
</feature>
<evidence type="ECO:0000256" key="7">
    <source>
        <dbReference type="ARBA" id="ARBA00022606"/>
    </source>
</evidence>
<feature type="domain" description="PAS" evidence="22">
    <location>
        <begin position="442"/>
        <end position="491"/>
    </location>
</feature>
<evidence type="ECO:0000313" key="25">
    <source>
        <dbReference type="Proteomes" id="UP001457282"/>
    </source>
</evidence>
<evidence type="ECO:0000256" key="16">
    <source>
        <dbReference type="ARBA" id="ARBA00023170"/>
    </source>
</evidence>
<dbReference type="InterPro" id="IPR000014">
    <property type="entry name" value="PAS"/>
</dbReference>
<evidence type="ECO:0000256" key="12">
    <source>
        <dbReference type="ARBA" id="ARBA00022741"/>
    </source>
</evidence>
<evidence type="ECO:0000256" key="18">
    <source>
        <dbReference type="ARBA" id="ARBA00048679"/>
    </source>
</evidence>
<feature type="compositionally biased region" description="Basic and acidic residues" evidence="20">
    <location>
        <begin position="309"/>
        <end position="320"/>
    </location>
</feature>
<dbReference type="SUPFAM" id="SSF56112">
    <property type="entry name" value="Protein kinase-like (PK-like)"/>
    <property type="match status" value="1"/>
</dbReference>